<evidence type="ECO:0000256" key="1">
    <source>
        <dbReference type="SAM" id="MobiDB-lite"/>
    </source>
</evidence>
<dbReference type="AlphaFoldDB" id="A0A0L7R4R1"/>
<proteinExistence type="predicted"/>
<keyword evidence="3" id="KW-1185">Reference proteome</keyword>
<dbReference type="OrthoDB" id="7554726at2759"/>
<dbReference type="Proteomes" id="UP000053825">
    <property type="component" value="Unassembled WGS sequence"/>
</dbReference>
<feature type="region of interest" description="Disordered" evidence="1">
    <location>
        <begin position="191"/>
        <end position="215"/>
    </location>
</feature>
<sequence length="292" mass="33096">MLENREESAGVQSESPRITLQMQDRPCENYNEFDTKDLIENMVHHLRNLQIGDSTSVPPRLSKLENQVKHVACNVDNISPADSPELAEAHITQGQGDVHQVIHNAVIETTTDPTDTRSEKDTNSLNEATKVSIHVLHRMIEELERKTGKSDQKKEIELEAVNKEKSPTWEESEKQLIRTIENVDDLEQTTINPISEGNSKNDLRETTCKGSTSSSIVDSTLFPKHTCLEEVAMEEITASPFPDQKDAYFSNLTLHKMKKFPSNDSQPEGTKRRSILSRTGKLLRRIFGHRKK</sequence>
<evidence type="ECO:0000313" key="2">
    <source>
        <dbReference type="EMBL" id="KOC65756.1"/>
    </source>
</evidence>
<organism evidence="2 3">
    <name type="scientific">Habropoda laboriosa</name>
    <dbReference type="NCBI Taxonomy" id="597456"/>
    <lineage>
        <taxon>Eukaryota</taxon>
        <taxon>Metazoa</taxon>
        <taxon>Ecdysozoa</taxon>
        <taxon>Arthropoda</taxon>
        <taxon>Hexapoda</taxon>
        <taxon>Insecta</taxon>
        <taxon>Pterygota</taxon>
        <taxon>Neoptera</taxon>
        <taxon>Endopterygota</taxon>
        <taxon>Hymenoptera</taxon>
        <taxon>Apocrita</taxon>
        <taxon>Aculeata</taxon>
        <taxon>Apoidea</taxon>
        <taxon>Anthophila</taxon>
        <taxon>Apidae</taxon>
        <taxon>Habropoda</taxon>
    </lineage>
</organism>
<dbReference type="STRING" id="597456.A0A0L7R4R1"/>
<evidence type="ECO:0000313" key="3">
    <source>
        <dbReference type="Proteomes" id="UP000053825"/>
    </source>
</evidence>
<accession>A0A0L7R4R1</accession>
<dbReference type="EMBL" id="KQ414657">
    <property type="protein sequence ID" value="KOC65756.1"/>
    <property type="molecule type" value="Genomic_DNA"/>
</dbReference>
<gene>
    <name evidence="2" type="ORF">WH47_10218</name>
</gene>
<name>A0A0L7R4R1_9HYME</name>
<protein>
    <submittedName>
        <fullName evidence="2">Uncharacterized protein</fullName>
    </submittedName>
</protein>
<reference evidence="2 3" key="1">
    <citation type="submission" date="2015-07" db="EMBL/GenBank/DDBJ databases">
        <title>The genome of Habropoda laboriosa.</title>
        <authorList>
            <person name="Pan H."/>
            <person name="Kapheim K."/>
        </authorList>
    </citation>
    <scope>NUCLEOTIDE SEQUENCE [LARGE SCALE GENOMIC DNA]</scope>
    <source>
        <strain evidence="2">0110345459</strain>
    </source>
</reference>